<evidence type="ECO:0000256" key="1">
    <source>
        <dbReference type="SAM" id="Phobius"/>
    </source>
</evidence>
<accession>A0ABU0LYZ2</accession>
<feature type="transmembrane region" description="Helical" evidence="1">
    <location>
        <begin position="189"/>
        <end position="210"/>
    </location>
</feature>
<reference evidence="2" key="1">
    <citation type="submission" date="2023-07" db="EMBL/GenBank/DDBJ databases">
        <title>Genomic Encyclopedia of Type Strains, Phase IV (KMG-IV): sequencing the most valuable type-strain genomes for metagenomic binning, comparative biology and taxonomic classification.</title>
        <authorList>
            <person name="Goeker M."/>
        </authorList>
    </citation>
    <scope>NUCLEOTIDE SEQUENCE [LARGE SCALE GENOMIC DNA]</scope>
    <source>
        <strain evidence="2">DSM 21204</strain>
    </source>
</reference>
<comment type="caution">
    <text evidence="2">The sequence shown here is derived from an EMBL/GenBank/DDBJ whole genome shotgun (WGS) entry which is preliminary data.</text>
</comment>
<feature type="transmembrane region" description="Helical" evidence="1">
    <location>
        <begin position="157"/>
        <end position="177"/>
    </location>
</feature>
<name>A0ABU0LYZ2_9BACT</name>
<feature type="transmembrane region" description="Helical" evidence="1">
    <location>
        <begin position="12"/>
        <end position="31"/>
    </location>
</feature>
<dbReference type="RefSeq" id="WP_256547386.1">
    <property type="nucleotide sequence ID" value="NZ_CP101809.1"/>
</dbReference>
<evidence type="ECO:0000313" key="3">
    <source>
        <dbReference type="Proteomes" id="UP001240643"/>
    </source>
</evidence>
<dbReference type="Proteomes" id="UP001240643">
    <property type="component" value="Unassembled WGS sequence"/>
</dbReference>
<keyword evidence="1" id="KW-0812">Transmembrane</keyword>
<keyword evidence="1" id="KW-1133">Transmembrane helix</keyword>
<organism evidence="2 3">
    <name type="scientific">Mycoplasmoides fastidiosum</name>
    <dbReference type="NCBI Taxonomy" id="92758"/>
    <lineage>
        <taxon>Bacteria</taxon>
        <taxon>Bacillati</taxon>
        <taxon>Mycoplasmatota</taxon>
        <taxon>Mycoplasmoidales</taxon>
        <taxon>Mycoplasmoidaceae</taxon>
        <taxon>Mycoplasmoides</taxon>
    </lineage>
</organism>
<proteinExistence type="predicted"/>
<dbReference type="EMBL" id="JAUSWO010000001">
    <property type="protein sequence ID" value="MDQ0513920.1"/>
    <property type="molecule type" value="Genomic_DNA"/>
</dbReference>
<keyword evidence="3" id="KW-1185">Reference proteome</keyword>
<sequence>MKLKLRSNPVALWLWLSLLVIAPLLVFYILMGEWNLLHQNWIIAQNQNTPVFYYPTNPANFSGAWNTWIRGLPPQYLDYFRNLMIDPATTSNYVGNNLVIDGVVQEEPVGAKFFYPFATVNPNAFYIFLAFIFIHVVILGIYHLICRIFLKRPLLATDCYVFLFAFWFTALILFYSGAFPGFGGQSSSAWFVVIIRILIMAGTVVIGFYFPFKFFAYLNRNLNDGVYLENLKEFREQVQHNQTDKTWLQKNKEKNYINLKK</sequence>
<evidence type="ECO:0000313" key="2">
    <source>
        <dbReference type="EMBL" id="MDQ0513920.1"/>
    </source>
</evidence>
<keyword evidence="1" id="KW-0472">Membrane</keyword>
<protein>
    <submittedName>
        <fullName evidence="2">Uncharacterized protein</fullName>
    </submittedName>
</protein>
<feature type="transmembrane region" description="Helical" evidence="1">
    <location>
        <begin position="124"/>
        <end position="145"/>
    </location>
</feature>
<gene>
    <name evidence="2" type="ORF">J2Z62_000358</name>
</gene>